<keyword evidence="1" id="KW-0812">Transmembrane</keyword>
<dbReference type="EMBL" id="CAJHNH020008546">
    <property type="protein sequence ID" value="CAG5136590.1"/>
    <property type="molecule type" value="Genomic_DNA"/>
</dbReference>
<dbReference type="PANTHER" id="PTHR12242:SF45">
    <property type="entry name" value="MARVEL DOMAIN-CONTAINING PROTEIN"/>
    <property type="match status" value="1"/>
</dbReference>
<proteinExistence type="predicted"/>
<feature type="non-terminal residue" evidence="2">
    <location>
        <position position="1"/>
    </location>
</feature>
<dbReference type="Pfam" id="PF21534">
    <property type="entry name" value="Rost"/>
    <property type="match status" value="1"/>
</dbReference>
<dbReference type="Proteomes" id="UP000678393">
    <property type="component" value="Unassembled WGS sequence"/>
</dbReference>
<name>A0A8S4A7L0_9EUPU</name>
<sequence>PIYIRTMPVVLKLQWILFNISCNSALVVTTGYWAFIAFVSNTPLLTSDMSRLKHTVNSIYVIADVMIGATPIRMYHMFFTAFLGSLYIVFNALYYINNGSLLFRGGVGRTYYFMNWSQPVEAICTCVLGVIMSAAAQIVLHGLFQLRSSLHERMYPNQPRTEAELQNIITTSVSYNSLEESYGGGPYGGKKLR</sequence>
<dbReference type="PANTHER" id="PTHR12242">
    <property type="entry name" value="OS02G0130600 PROTEIN-RELATED"/>
    <property type="match status" value="1"/>
</dbReference>
<organism evidence="2 3">
    <name type="scientific">Candidula unifasciata</name>
    <dbReference type="NCBI Taxonomy" id="100452"/>
    <lineage>
        <taxon>Eukaryota</taxon>
        <taxon>Metazoa</taxon>
        <taxon>Spiralia</taxon>
        <taxon>Lophotrochozoa</taxon>
        <taxon>Mollusca</taxon>
        <taxon>Gastropoda</taxon>
        <taxon>Heterobranchia</taxon>
        <taxon>Euthyneura</taxon>
        <taxon>Panpulmonata</taxon>
        <taxon>Eupulmonata</taxon>
        <taxon>Stylommatophora</taxon>
        <taxon>Helicina</taxon>
        <taxon>Helicoidea</taxon>
        <taxon>Geomitridae</taxon>
        <taxon>Candidula</taxon>
    </lineage>
</organism>
<dbReference type="InterPro" id="IPR049352">
    <property type="entry name" value="Rost"/>
</dbReference>
<evidence type="ECO:0000313" key="2">
    <source>
        <dbReference type="EMBL" id="CAG5136590.1"/>
    </source>
</evidence>
<keyword evidence="1" id="KW-1133">Transmembrane helix</keyword>
<keyword evidence="3" id="KW-1185">Reference proteome</keyword>
<feature type="transmembrane region" description="Helical" evidence="1">
    <location>
        <begin position="75"/>
        <end position="96"/>
    </location>
</feature>
<dbReference type="OrthoDB" id="419711at2759"/>
<dbReference type="AlphaFoldDB" id="A0A8S4A7L0"/>
<feature type="transmembrane region" description="Helical" evidence="1">
    <location>
        <begin position="15"/>
        <end position="39"/>
    </location>
</feature>
<feature type="transmembrane region" description="Helical" evidence="1">
    <location>
        <begin position="116"/>
        <end position="144"/>
    </location>
</feature>
<dbReference type="GO" id="GO:0016020">
    <property type="term" value="C:membrane"/>
    <property type="evidence" value="ECO:0007669"/>
    <property type="project" value="TreeGrafter"/>
</dbReference>
<gene>
    <name evidence="2" type="ORF">CUNI_LOCUS22148</name>
</gene>
<reference evidence="2" key="1">
    <citation type="submission" date="2021-04" db="EMBL/GenBank/DDBJ databases">
        <authorList>
            <consortium name="Molecular Ecology Group"/>
        </authorList>
    </citation>
    <scope>NUCLEOTIDE SEQUENCE</scope>
</reference>
<keyword evidence="1" id="KW-0472">Membrane</keyword>
<comment type="caution">
    <text evidence="2">The sequence shown here is derived from an EMBL/GenBank/DDBJ whole genome shotgun (WGS) entry which is preliminary data.</text>
</comment>
<protein>
    <submittedName>
        <fullName evidence="2">Uncharacterized protein</fullName>
    </submittedName>
</protein>
<evidence type="ECO:0000256" key="1">
    <source>
        <dbReference type="SAM" id="Phobius"/>
    </source>
</evidence>
<accession>A0A8S4A7L0</accession>
<evidence type="ECO:0000313" key="3">
    <source>
        <dbReference type="Proteomes" id="UP000678393"/>
    </source>
</evidence>